<keyword evidence="3 6" id="KW-1133">Transmembrane helix</keyword>
<evidence type="ECO:0000256" key="2">
    <source>
        <dbReference type="ARBA" id="ARBA00022692"/>
    </source>
</evidence>
<dbReference type="PROSITE" id="PS51225">
    <property type="entry name" value="MARVEL"/>
    <property type="match status" value="1"/>
</dbReference>
<dbReference type="InterPro" id="IPR008253">
    <property type="entry name" value="Marvel"/>
</dbReference>
<name>A0A085MXC0_9BILA</name>
<dbReference type="EMBL" id="KL363344">
    <property type="protein sequence ID" value="KFD46995.1"/>
    <property type="molecule type" value="Genomic_DNA"/>
</dbReference>
<comment type="subcellular location">
    <subcellularLocation>
        <location evidence="1">Membrane</location>
        <topology evidence="1">Multi-pass membrane protein</topology>
    </subcellularLocation>
</comment>
<feature type="transmembrane region" description="Helical" evidence="6">
    <location>
        <begin position="21"/>
        <end position="39"/>
    </location>
</feature>
<keyword evidence="2 5" id="KW-0812">Transmembrane</keyword>
<gene>
    <name evidence="8" type="ORF">M513_12125</name>
    <name evidence="9" type="ORF">M514_12125</name>
</gene>
<dbReference type="GO" id="GO:0016020">
    <property type="term" value="C:membrane"/>
    <property type="evidence" value="ECO:0007669"/>
    <property type="project" value="UniProtKB-SubCell"/>
</dbReference>
<evidence type="ECO:0000259" key="7">
    <source>
        <dbReference type="PROSITE" id="PS51225"/>
    </source>
</evidence>
<sequence>MAITFDLNYICSRPFGVLRTTQVVLCIIILICLGVVDLVHAGTGFIWFTTVSSLISTLVALCMYVVHLTETGPFVHVPWFLGEFILSSIWSLFFGISAIIAAVNSSRSSYYSNVLTSHGAYGAASFFCALACLAFGACAYYFYRNWRFSTTVDGQRRTVTITTSTTTTPSRY</sequence>
<evidence type="ECO:0000256" key="6">
    <source>
        <dbReference type="SAM" id="Phobius"/>
    </source>
</evidence>
<protein>
    <recommendedName>
        <fullName evidence="7">MARVEL domain-containing protein</fullName>
    </recommendedName>
</protein>
<organism evidence="9">
    <name type="scientific">Trichuris suis</name>
    <name type="common">pig whipworm</name>
    <dbReference type="NCBI Taxonomy" id="68888"/>
    <lineage>
        <taxon>Eukaryota</taxon>
        <taxon>Metazoa</taxon>
        <taxon>Ecdysozoa</taxon>
        <taxon>Nematoda</taxon>
        <taxon>Enoplea</taxon>
        <taxon>Dorylaimia</taxon>
        <taxon>Trichinellida</taxon>
        <taxon>Trichuridae</taxon>
        <taxon>Trichuris</taxon>
    </lineage>
</organism>
<dbReference type="Proteomes" id="UP000030758">
    <property type="component" value="Unassembled WGS sequence"/>
</dbReference>
<dbReference type="Proteomes" id="UP000030764">
    <property type="component" value="Unassembled WGS sequence"/>
</dbReference>
<evidence type="ECO:0000256" key="4">
    <source>
        <dbReference type="ARBA" id="ARBA00023136"/>
    </source>
</evidence>
<dbReference type="AlphaFoldDB" id="A0A085MXC0"/>
<evidence type="ECO:0000313" key="9">
    <source>
        <dbReference type="EMBL" id="KFD61866.1"/>
    </source>
</evidence>
<proteinExistence type="predicted"/>
<dbReference type="EMBL" id="KL367608">
    <property type="protein sequence ID" value="KFD61866.1"/>
    <property type="molecule type" value="Genomic_DNA"/>
</dbReference>
<evidence type="ECO:0000256" key="1">
    <source>
        <dbReference type="ARBA" id="ARBA00004141"/>
    </source>
</evidence>
<feature type="transmembrane region" description="Helical" evidence="6">
    <location>
        <begin position="123"/>
        <end position="143"/>
    </location>
</feature>
<keyword evidence="4 5" id="KW-0472">Membrane</keyword>
<dbReference type="PANTHER" id="PTHR22776">
    <property type="entry name" value="MARVEL-CONTAINING POTENTIAL LIPID RAFT-ASSOCIATED PROTEIN"/>
    <property type="match status" value="1"/>
</dbReference>
<dbReference type="Pfam" id="PF01284">
    <property type="entry name" value="MARVEL"/>
    <property type="match status" value="1"/>
</dbReference>
<evidence type="ECO:0000256" key="5">
    <source>
        <dbReference type="PROSITE-ProRule" id="PRU00581"/>
    </source>
</evidence>
<keyword evidence="10" id="KW-1185">Reference proteome</keyword>
<evidence type="ECO:0000313" key="8">
    <source>
        <dbReference type="EMBL" id="KFD46995.1"/>
    </source>
</evidence>
<feature type="transmembrane region" description="Helical" evidence="6">
    <location>
        <begin position="45"/>
        <end position="66"/>
    </location>
</feature>
<feature type="domain" description="MARVEL" evidence="7">
    <location>
        <begin position="10"/>
        <end position="147"/>
    </location>
</feature>
<dbReference type="PANTHER" id="PTHR22776:SF49">
    <property type="entry name" value="MARVEL DOMAIN-CONTAINING PROTEIN"/>
    <property type="match status" value="1"/>
</dbReference>
<dbReference type="InterPro" id="IPR050578">
    <property type="entry name" value="MARVEL-CKLF_proteins"/>
</dbReference>
<evidence type="ECO:0000313" key="10">
    <source>
        <dbReference type="Proteomes" id="UP000030764"/>
    </source>
</evidence>
<reference evidence="9 10" key="1">
    <citation type="journal article" date="2014" name="Nat. Genet.">
        <title>Genome and transcriptome of the porcine whipworm Trichuris suis.</title>
        <authorList>
            <person name="Jex A.R."/>
            <person name="Nejsum P."/>
            <person name="Schwarz E.M."/>
            <person name="Hu L."/>
            <person name="Young N.D."/>
            <person name="Hall R.S."/>
            <person name="Korhonen P.K."/>
            <person name="Liao S."/>
            <person name="Thamsborg S."/>
            <person name="Xia J."/>
            <person name="Xu P."/>
            <person name="Wang S."/>
            <person name="Scheerlinck J.P."/>
            <person name="Hofmann A."/>
            <person name="Sternberg P.W."/>
            <person name="Wang J."/>
            <person name="Gasser R.B."/>
        </authorList>
    </citation>
    <scope>NUCLEOTIDE SEQUENCE [LARGE SCALE GENOMIC DNA]</scope>
    <source>
        <strain evidence="9">DCEP-RM93F</strain>
        <strain evidence="8">DCEP-RM93M</strain>
    </source>
</reference>
<feature type="transmembrane region" description="Helical" evidence="6">
    <location>
        <begin position="78"/>
        <end position="103"/>
    </location>
</feature>
<accession>A0A085MXC0</accession>
<evidence type="ECO:0000256" key="3">
    <source>
        <dbReference type="ARBA" id="ARBA00022989"/>
    </source>
</evidence>